<dbReference type="OrthoDB" id="1933107at2759"/>
<keyword evidence="8" id="KW-1185">Reference proteome</keyword>
<name>A0A7R9L504_9ACAR</name>
<dbReference type="GO" id="GO:0030015">
    <property type="term" value="C:CCR4-NOT core complex"/>
    <property type="evidence" value="ECO:0007669"/>
    <property type="project" value="InterPro"/>
</dbReference>
<reference evidence="7" key="1">
    <citation type="submission" date="2020-11" db="EMBL/GenBank/DDBJ databases">
        <authorList>
            <person name="Tran Van P."/>
        </authorList>
    </citation>
    <scope>NUCLEOTIDE SEQUENCE</scope>
</reference>
<evidence type="ECO:0000256" key="1">
    <source>
        <dbReference type="SAM" id="MobiDB-lite"/>
    </source>
</evidence>
<gene>
    <name evidence="7" type="ORF">OSB1V03_LOCUS15404</name>
</gene>
<evidence type="ECO:0000259" key="4">
    <source>
        <dbReference type="Pfam" id="PF16417"/>
    </source>
</evidence>
<evidence type="ECO:0000313" key="8">
    <source>
        <dbReference type="Proteomes" id="UP000759131"/>
    </source>
</evidence>
<dbReference type="InterPro" id="IPR032193">
    <property type="entry name" value="CNOT1_TTP_bind"/>
</dbReference>
<dbReference type="Pfam" id="PF25097">
    <property type="entry name" value="ARM_Cnot1"/>
    <property type="match status" value="1"/>
</dbReference>
<dbReference type="Gene3D" id="1.25.40.180">
    <property type="match status" value="1"/>
</dbReference>
<proteinExistence type="predicted"/>
<dbReference type="InterPro" id="IPR040398">
    <property type="entry name" value="Not1"/>
</dbReference>
<dbReference type="FunFam" id="1.25.40.180:FF:000005">
    <property type="entry name" value="Ccr4-not transcription complex subunit 1 isoform"/>
    <property type="match status" value="1"/>
</dbReference>
<feature type="domain" description="CCR4-NOT transcription complex subunit 1 HEAT repeat" evidence="5">
    <location>
        <begin position="1"/>
        <end position="64"/>
    </location>
</feature>
<dbReference type="FunFam" id="1.25.40.840:FF:000001">
    <property type="entry name" value="Ccr4-not transcription complex subunit 1 isoform"/>
    <property type="match status" value="1"/>
</dbReference>
<evidence type="ECO:0000313" key="7">
    <source>
        <dbReference type="EMBL" id="CAD7635012.1"/>
    </source>
</evidence>
<organism evidence="7">
    <name type="scientific">Medioppia subpectinata</name>
    <dbReference type="NCBI Taxonomy" id="1979941"/>
    <lineage>
        <taxon>Eukaryota</taxon>
        <taxon>Metazoa</taxon>
        <taxon>Ecdysozoa</taxon>
        <taxon>Arthropoda</taxon>
        <taxon>Chelicerata</taxon>
        <taxon>Arachnida</taxon>
        <taxon>Acari</taxon>
        <taxon>Acariformes</taxon>
        <taxon>Sarcoptiformes</taxon>
        <taxon>Oribatida</taxon>
        <taxon>Brachypylina</taxon>
        <taxon>Oppioidea</taxon>
        <taxon>Oppiidae</taxon>
        <taxon>Medioppia</taxon>
    </lineage>
</organism>
<accession>A0A7R9L504</accession>
<feature type="non-terminal residue" evidence="7">
    <location>
        <position position="1"/>
    </location>
</feature>
<feature type="domain" description="CCR4-NOT transcription complex subunit 1 TTP binding" evidence="4">
    <location>
        <begin position="191"/>
        <end position="369"/>
    </location>
</feature>
<dbReference type="PANTHER" id="PTHR13162:SF8">
    <property type="entry name" value="CCR4-NOT TRANSCRIPTION COMPLEX SUBUNIT 1"/>
    <property type="match status" value="1"/>
</dbReference>
<feature type="region of interest" description="Disordered" evidence="1">
    <location>
        <begin position="744"/>
        <end position="765"/>
    </location>
</feature>
<dbReference type="InterPro" id="IPR024557">
    <property type="entry name" value="CNOT1_dom_4"/>
</dbReference>
<evidence type="ECO:0000259" key="2">
    <source>
        <dbReference type="Pfam" id="PF12842"/>
    </source>
</evidence>
<dbReference type="Pfam" id="PF16418">
    <property type="entry name" value="CNOT1_HEAT"/>
    <property type="match status" value="1"/>
</dbReference>
<evidence type="ECO:0000259" key="5">
    <source>
        <dbReference type="Pfam" id="PF16418"/>
    </source>
</evidence>
<dbReference type="GO" id="GO:0000932">
    <property type="term" value="C:P-body"/>
    <property type="evidence" value="ECO:0007669"/>
    <property type="project" value="TreeGrafter"/>
</dbReference>
<dbReference type="InterPro" id="IPR032194">
    <property type="entry name" value="CNOT1_HEAT"/>
</dbReference>
<dbReference type="Pfam" id="PF16415">
    <property type="entry name" value="CNOT1_CAF1_bind"/>
    <property type="match status" value="1"/>
</dbReference>
<protein>
    <recommendedName>
        <fullName evidence="9">CCR4-NOT transcription complex subunit 1</fullName>
    </recommendedName>
</protein>
<dbReference type="InterPro" id="IPR055454">
    <property type="entry name" value="CNOT1-like_NOT1_connector"/>
</dbReference>
<evidence type="ECO:0008006" key="9">
    <source>
        <dbReference type="Google" id="ProtNLM"/>
    </source>
</evidence>
<dbReference type="Proteomes" id="UP000759131">
    <property type="component" value="Unassembled WGS sequence"/>
</dbReference>
<dbReference type="Gene3D" id="1.25.40.840">
    <property type="entry name" value="CCR4-NOT transcription complex subunit 1 TTP binding domain"/>
    <property type="match status" value="1"/>
</dbReference>
<dbReference type="EMBL" id="OC870434">
    <property type="protein sequence ID" value="CAD7635012.1"/>
    <property type="molecule type" value="Genomic_DNA"/>
</dbReference>
<dbReference type="GO" id="GO:0060090">
    <property type="term" value="F:molecular adaptor activity"/>
    <property type="evidence" value="ECO:0007669"/>
    <property type="project" value="TreeGrafter"/>
</dbReference>
<dbReference type="Pfam" id="PF16417">
    <property type="entry name" value="CNOT1_TTP_bind"/>
    <property type="match status" value="1"/>
</dbReference>
<dbReference type="CDD" id="cd20710">
    <property type="entry name" value="NOT1_connector"/>
    <property type="match status" value="1"/>
</dbReference>
<feature type="domain" description="CCR4-NOT transcription complex subunit 1" evidence="2">
    <location>
        <begin position="807"/>
        <end position="951"/>
    </location>
</feature>
<feature type="domain" description="CCR4-NOT transcription complex subunit 1-like NOT1 connector" evidence="6">
    <location>
        <begin position="1068"/>
        <end position="1272"/>
    </location>
</feature>
<dbReference type="PANTHER" id="PTHR13162">
    <property type="entry name" value="CCR4-NOT TRANSCRIPTION COMPLEX"/>
    <property type="match status" value="1"/>
</dbReference>
<evidence type="ECO:0000259" key="3">
    <source>
        <dbReference type="Pfam" id="PF16415"/>
    </source>
</evidence>
<dbReference type="GO" id="GO:0000288">
    <property type="term" value="P:nuclear-transcribed mRNA catabolic process, deadenylation-dependent decay"/>
    <property type="evidence" value="ECO:0007669"/>
    <property type="project" value="TreeGrafter"/>
</dbReference>
<evidence type="ECO:0000259" key="6">
    <source>
        <dbReference type="Pfam" id="PF25097"/>
    </source>
</evidence>
<dbReference type="InterPro" id="IPR038535">
    <property type="entry name" value="CNOT1_TTP_bind_sf"/>
</dbReference>
<dbReference type="InterPro" id="IPR032191">
    <property type="entry name" value="CNOT1_CAF1_bind"/>
</dbReference>
<feature type="domain" description="CCR4-NOT transcription complex subunit 1 CAF1-binding" evidence="3">
    <location>
        <begin position="484"/>
        <end position="702"/>
    </location>
</feature>
<dbReference type="GO" id="GO:0017148">
    <property type="term" value="P:negative regulation of translation"/>
    <property type="evidence" value="ECO:0007669"/>
    <property type="project" value="InterPro"/>
</dbReference>
<dbReference type="EMBL" id="CAJPIZ010015859">
    <property type="protein sequence ID" value="CAG2115442.1"/>
    <property type="molecule type" value="Genomic_DNA"/>
</dbReference>
<dbReference type="Pfam" id="PF12842">
    <property type="entry name" value="DUF3819"/>
    <property type="match status" value="1"/>
</dbReference>
<feature type="compositionally biased region" description="Polar residues" evidence="1">
    <location>
        <begin position="747"/>
        <end position="765"/>
    </location>
</feature>
<sequence length="1351" mass="149463">EYLKLDKWLKDKIECNGENFVNACIMFLNRRCPALLGTSPPNESAANTTTLPAETLATMLSCLQQAISATGSPSSGAITSISAMSQEINDAILTMVANSTRLISKLPRQGPPGAIPTIGPPNPIRTTIPISTQSSIGDLGMSGLNISQTPETPTSAFSQSVRPPFNPIGLGSQQIANNNAVSAAENANRMKMAGDLANNLAQIFPDMQHNVSVDIEEEADTYFQRIYNQQQSGCLTIDEVLDMLRRFQDSETKRERDVFTCMIRNLFKEYGFFPQYPDRELLITAQLFGGIIQMGLVKYMALVVALRYVLEALRKQHASKMYFFGIAALDRFKSKLKDYPLYCHHLAQIPHFRDFPPHLIEYIECGTRSISPSVGRNNVNSSQPPVGMPSIVGSTPTLNANSIASALPQLSANLTMGSNLSNANNISTSRVVQPPIASANSTTANSTATTAATSVMSTTSSSRPSIANATNIDPLLAASDTIFAEPPDAMQDKIAFIINNLSQLNLSHKTDEFKETIGNEEQYNDWIAQYLVVKRASIEPNFHALYANFIEMLKMNELTRIVLKETHRNIKVLLGSDKEIANFSDRSLLKNLGHWLGMLTLAKNKPILSVDLELKNLLIEAYQRGTQELLYIVPFIAKILESCAKSRVFKPPNPWTMAIIKGLVELHQEPNIKLNLKFEVEVLCKTLNIDINSLIGKSMILKSDLYTKIDNQLGGGIKPPQPTLQPITTADSHMIIPHHTPSPAPQLVSSHPQVTSLPQTSVPTPSVGNQAPGVQLYNYHDINVNTTSGLSQHVVIQPNLQLLSMNPSLKALVRPAIERAVQEWIVPVVERSIKISLTTAEQIIKKDFALDPDENHMCVAAHYLTRNLTAGMAMITCKDPLFVSITTALKNAFNGRASQMSKDMIDATAHTIATDNIDLCCCFIQKTAIEKSLTELDRKMKSEYEVRRAARAEGRRYCDPTVLTYQAERMPEAIRLKVGPVTPQQMNVYEELGKNIPGFLSPISDNPNAISNANERNQLIGQSSAPSFKTSHMNQSVSNNFVGSSDPPVSTQAADAALVTIYDKLMTELESLMHQFSQIQSMSSELFVNTIRGIAEILLLARQNPRDVMCALTLIQKVLEAIHELIANMDQSGVADMLVIGRARDLYLVILKALSDPRAFTHQWTTKQITRLVLERLFNSSTGPALPDELLEILIRASLINFQMMDIHLAQLIENTQNPVALAFTLQFIKIYGHNFSETDFPNTIENLLRLSKGSAHPLILEIQQIVESLRGSQSGSVSVHNDVPASMVSMDVSANSRQFDADPPGLLEKTERLLREWIQLYHSQANTSKIFQFYVQQMNLQVRVVFSYNV</sequence>